<protein>
    <submittedName>
        <fullName evidence="1">Uncharacterized protein</fullName>
    </submittedName>
</protein>
<reference evidence="1" key="1">
    <citation type="submission" date="2019-09" db="EMBL/GenBank/DDBJ databases">
        <authorList>
            <person name="Needham M D."/>
        </authorList>
    </citation>
    <scope>NUCLEOTIDE SEQUENCE</scope>
</reference>
<proteinExistence type="predicted"/>
<sequence>MVKNYELELDIERFLEKNNYYEKPLREIIKNMMRHCTYINDESLNRHNFGEKPIKLKNIPKKNNLNFEKELFESLDFNDDKSIIELLWGDIQLGKRIQACIIMWISVYILKRPVIYIFRNLKIDQNQLADDIRNCNNDDDFNMKYIKNYFDKFLDEKKEEDDWKDFKLPELKDLGKNGEENEYLKKMDHENSINPNDIFCCLMNHKQLEKIDTKLTDYICNNHKLMNVTLIVDESDLYAPTASNNDINKNDLKDSTKCEQLLAKIYKKVRYVLHVTGTAHSLLYNVTTKLSDNASIQIKISKVHKMKRSDNYYGLFNSNIKFITDSVYEWWDDIDSETNKRKSYELEEDYKQNISPIIEKILERPQNDYYSLLISEEKTRQGHTDLADLILKNYSNLFVVIFNGKILRLYLPDKYEKSLLNYSKKEKRLYKSQGINSPGIKYKFNYNFFDINSKKFNLKQVYKIIAMFLKEEELDYKTVITITGKYGERGYSFTSDNYDRYSFHLTDQYFPCHVKNKNCTDISQRLRLQGKYSDKPELTLWTSIELKKIILEFFVPFMKEIERKIMDKNNWFEIKELIESIIVEQQNINFEYIKYIDAKKKCKSINLVKHYEKKYNGVRLIKILNMSDDDIKKWCKNNNLSKYNCINRIKDDITKEDFIKKYGEFDINTPVVHDINIYFNDSYDILIEKIQQKFSKELEIDYINVPTQKWFKKRKEEYDKENLKWTDRIFREKFKVRNIELYKNNFHSNLNTQNHNYIWNLAYKNDKLYLILRYTFQNKTKLPKKCIDVKKNKIIYNEVNNIIKYSKLKSRYTIDNLPERYYWKTPDDWLFYHDKEKTQFYSINITEPKHTNNNSTVKFIISNIILAEKKNLRIGINDIYNKYKEWCKINNQDIESKKDFKAIFKHLGFNQENSKGVDRNGNKDKIGYNITFKP</sequence>
<accession>A0A5E8CK44</accession>
<dbReference type="EMBL" id="CABVLZ010000005">
    <property type="protein sequence ID" value="VVU95556.1"/>
    <property type="molecule type" value="Genomic_DNA"/>
</dbReference>
<organism evidence="1">
    <name type="scientific">seawater metagenome</name>
    <dbReference type="NCBI Taxonomy" id="1561972"/>
    <lineage>
        <taxon>unclassified sequences</taxon>
        <taxon>metagenomes</taxon>
        <taxon>ecological metagenomes</taxon>
    </lineage>
</organism>
<dbReference type="AlphaFoldDB" id="A0A5E8CK44"/>
<name>A0A5E8CK44_9ZZZZ</name>
<evidence type="ECO:0000313" key="1">
    <source>
        <dbReference type="EMBL" id="VVU95556.1"/>
    </source>
</evidence>
<gene>
    <name evidence="1" type="ORF">CPAV1605_1308</name>
</gene>